<organism evidence="5 6">
    <name type="scientific">[Clostridium] fimetarium</name>
    <dbReference type="NCBI Taxonomy" id="99656"/>
    <lineage>
        <taxon>Bacteria</taxon>
        <taxon>Bacillati</taxon>
        <taxon>Bacillota</taxon>
        <taxon>Clostridia</taxon>
        <taxon>Lachnospirales</taxon>
        <taxon>Lachnospiraceae</taxon>
    </lineage>
</organism>
<dbReference type="AlphaFoldDB" id="A0A1I0RTZ9"/>
<evidence type="ECO:0000256" key="1">
    <source>
        <dbReference type="ARBA" id="ARBA00022448"/>
    </source>
</evidence>
<evidence type="ECO:0000313" key="6">
    <source>
        <dbReference type="Proteomes" id="UP000199701"/>
    </source>
</evidence>
<sequence>MDSAVELIDFNIKKGNFSLSEINLKICKNEIFSIIGKTGAGKTLLLESISGVYRKFSGELLICGVNVLSIPVEQRGIGVVYQDYCLFPHMTVFQNISYGLKMSKVPRAIIKDKVYEISQILLIHNILNCYPGTLSGGECQRTALARALIVNPNILLLDEPFSALDPITKEKMYQLIKDIRQKFDCTIIIITHNFQEAVNLSERIGIIIDGKLIEVRENKKLFYPYQDKRANEFLGITI</sequence>
<dbReference type="InterPro" id="IPR050093">
    <property type="entry name" value="ABC_SmlMolc_Importer"/>
</dbReference>
<dbReference type="SUPFAM" id="SSF52540">
    <property type="entry name" value="P-loop containing nucleoside triphosphate hydrolases"/>
    <property type="match status" value="1"/>
</dbReference>
<dbReference type="Pfam" id="PF00005">
    <property type="entry name" value="ABC_tran"/>
    <property type="match status" value="1"/>
</dbReference>
<keyword evidence="2" id="KW-0547">Nucleotide-binding</keyword>
<proteinExistence type="predicted"/>
<feature type="domain" description="ABC transporter" evidence="4">
    <location>
        <begin position="3"/>
        <end position="234"/>
    </location>
</feature>
<dbReference type="Gene3D" id="3.40.50.300">
    <property type="entry name" value="P-loop containing nucleotide triphosphate hydrolases"/>
    <property type="match status" value="1"/>
</dbReference>
<gene>
    <name evidence="5" type="ORF">SAMN05421659_12315</name>
</gene>
<name>A0A1I0RTZ9_9FIRM</name>
<evidence type="ECO:0000256" key="3">
    <source>
        <dbReference type="ARBA" id="ARBA00022840"/>
    </source>
</evidence>
<keyword evidence="1" id="KW-0813">Transport</keyword>
<dbReference type="InterPro" id="IPR003593">
    <property type="entry name" value="AAA+_ATPase"/>
</dbReference>
<accession>A0A1I0RTZ9</accession>
<dbReference type="STRING" id="99656.SAMN05421659_12315"/>
<keyword evidence="3 5" id="KW-0067">ATP-binding</keyword>
<dbReference type="GO" id="GO:0016887">
    <property type="term" value="F:ATP hydrolysis activity"/>
    <property type="evidence" value="ECO:0007669"/>
    <property type="project" value="InterPro"/>
</dbReference>
<evidence type="ECO:0000313" key="5">
    <source>
        <dbReference type="EMBL" id="SEW44762.1"/>
    </source>
</evidence>
<dbReference type="Proteomes" id="UP000199701">
    <property type="component" value="Unassembled WGS sequence"/>
</dbReference>
<dbReference type="EMBL" id="FOJI01000023">
    <property type="protein sequence ID" value="SEW44762.1"/>
    <property type="molecule type" value="Genomic_DNA"/>
</dbReference>
<dbReference type="PROSITE" id="PS50893">
    <property type="entry name" value="ABC_TRANSPORTER_2"/>
    <property type="match status" value="1"/>
</dbReference>
<dbReference type="PANTHER" id="PTHR42781:SF4">
    <property type="entry name" value="SPERMIDINE_PUTRESCINE IMPORT ATP-BINDING PROTEIN POTA"/>
    <property type="match status" value="1"/>
</dbReference>
<dbReference type="RefSeq" id="WP_092457784.1">
    <property type="nucleotide sequence ID" value="NZ_FOJI01000023.1"/>
</dbReference>
<protein>
    <submittedName>
        <fullName evidence="5">Molybdate transport system ATP-binding protein</fullName>
    </submittedName>
</protein>
<reference evidence="5 6" key="1">
    <citation type="submission" date="2016-10" db="EMBL/GenBank/DDBJ databases">
        <authorList>
            <person name="de Groot N.N."/>
        </authorList>
    </citation>
    <scope>NUCLEOTIDE SEQUENCE [LARGE SCALE GENOMIC DNA]</scope>
    <source>
        <strain evidence="5 6">DSM 9179</strain>
    </source>
</reference>
<dbReference type="InterPro" id="IPR027417">
    <property type="entry name" value="P-loop_NTPase"/>
</dbReference>
<evidence type="ECO:0000259" key="4">
    <source>
        <dbReference type="PROSITE" id="PS50893"/>
    </source>
</evidence>
<dbReference type="SMART" id="SM00382">
    <property type="entry name" value="AAA"/>
    <property type="match status" value="1"/>
</dbReference>
<dbReference type="InterPro" id="IPR003439">
    <property type="entry name" value="ABC_transporter-like_ATP-bd"/>
</dbReference>
<dbReference type="PANTHER" id="PTHR42781">
    <property type="entry name" value="SPERMIDINE/PUTRESCINE IMPORT ATP-BINDING PROTEIN POTA"/>
    <property type="match status" value="1"/>
</dbReference>
<dbReference type="OrthoDB" id="9802264at2"/>
<keyword evidence="6" id="KW-1185">Reference proteome</keyword>
<evidence type="ECO:0000256" key="2">
    <source>
        <dbReference type="ARBA" id="ARBA00022741"/>
    </source>
</evidence>
<dbReference type="GO" id="GO:0005524">
    <property type="term" value="F:ATP binding"/>
    <property type="evidence" value="ECO:0007669"/>
    <property type="project" value="UniProtKB-KW"/>
</dbReference>